<proteinExistence type="predicted"/>
<dbReference type="AlphaFoldDB" id="A0A2P8GC39"/>
<feature type="domain" description="YtkA-like" evidence="1">
    <location>
        <begin position="160"/>
        <end position="242"/>
    </location>
</feature>
<sequence length="262" mass="28403">MKNIQYLFACLFVFLFASCKDDENNVIPTVDHFLVAEGKTASGKKVKLWSAEKDLLVAYNKLYVSVQNADSSYTGDPAVTLTPVMDMGTMKHSSPVEQPVYDASTKLYPAGVVFSMPSGDMGSWTVTAKVDQEEVTFPVNIKSSPANTKYTTTFVGSDGTAYTITLVDPSGPKIGLNDLVVLVNRRESMMSFPAVQGLTLEVTPEMPSMGHGSPNNVNPAFTSGGRYAGKVNFTMTGDWRLHFKVLKGSTVLAQDVALDLLF</sequence>
<keyword evidence="3" id="KW-1185">Reference proteome</keyword>
<name>A0A2P8GC39_9BACT</name>
<dbReference type="RefSeq" id="WP_106594854.1">
    <property type="nucleotide sequence ID" value="NZ_PYAS01000003.1"/>
</dbReference>
<evidence type="ECO:0000313" key="3">
    <source>
        <dbReference type="Proteomes" id="UP000241964"/>
    </source>
</evidence>
<dbReference type="EMBL" id="PYAS01000003">
    <property type="protein sequence ID" value="PSL31533.1"/>
    <property type="molecule type" value="Genomic_DNA"/>
</dbReference>
<dbReference type="Pfam" id="PF13115">
    <property type="entry name" value="YtkA"/>
    <property type="match status" value="1"/>
</dbReference>
<dbReference type="Proteomes" id="UP000241964">
    <property type="component" value="Unassembled WGS sequence"/>
</dbReference>
<dbReference type="PROSITE" id="PS51257">
    <property type="entry name" value="PROKAR_LIPOPROTEIN"/>
    <property type="match status" value="1"/>
</dbReference>
<accession>A0A2P8GC39</accession>
<dbReference type="OrthoDB" id="1065544at2"/>
<organism evidence="2 3">
    <name type="scientific">Dyadobacter jiangsuensis</name>
    <dbReference type="NCBI Taxonomy" id="1591085"/>
    <lineage>
        <taxon>Bacteria</taxon>
        <taxon>Pseudomonadati</taxon>
        <taxon>Bacteroidota</taxon>
        <taxon>Cytophagia</taxon>
        <taxon>Cytophagales</taxon>
        <taxon>Spirosomataceae</taxon>
        <taxon>Dyadobacter</taxon>
    </lineage>
</organism>
<dbReference type="InterPro" id="IPR032693">
    <property type="entry name" value="YtkA-like_dom"/>
</dbReference>
<gene>
    <name evidence="2" type="ORF">CLV60_103399</name>
</gene>
<protein>
    <submittedName>
        <fullName evidence="2">YtkA-like protein</fullName>
    </submittedName>
</protein>
<comment type="caution">
    <text evidence="2">The sequence shown here is derived from an EMBL/GenBank/DDBJ whole genome shotgun (WGS) entry which is preliminary data.</text>
</comment>
<reference evidence="2 3" key="1">
    <citation type="submission" date="2018-03" db="EMBL/GenBank/DDBJ databases">
        <title>Genomic Encyclopedia of Archaeal and Bacterial Type Strains, Phase II (KMG-II): from individual species to whole genera.</title>
        <authorList>
            <person name="Goeker M."/>
        </authorList>
    </citation>
    <scope>NUCLEOTIDE SEQUENCE [LARGE SCALE GENOMIC DNA]</scope>
    <source>
        <strain evidence="2 3">DSM 29057</strain>
    </source>
</reference>
<evidence type="ECO:0000313" key="2">
    <source>
        <dbReference type="EMBL" id="PSL31533.1"/>
    </source>
</evidence>
<evidence type="ECO:0000259" key="1">
    <source>
        <dbReference type="Pfam" id="PF13115"/>
    </source>
</evidence>